<dbReference type="InterPro" id="IPR054206">
    <property type="entry name" value="DUF6912"/>
</dbReference>
<organism evidence="1">
    <name type="scientific">freshwater metagenome</name>
    <dbReference type="NCBI Taxonomy" id="449393"/>
    <lineage>
        <taxon>unclassified sequences</taxon>
        <taxon>metagenomes</taxon>
        <taxon>ecological metagenomes</taxon>
    </lineage>
</organism>
<proteinExistence type="predicted"/>
<reference evidence="1" key="1">
    <citation type="submission" date="2020-05" db="EMBL/GenBank/DDBJ databases">
        <authorList>
            <person name="Chiriac C."/>
            <person name="Salcher M."/>
            <person name="Ghai R."/>
            <person name="Kavagutti S V."/>
        </authorList>
    </citation>
    <scope>NUCLEOTIDE SEQUENCE</scope>
</reference>
<dbReference type="EMBL" id="CAEZUI010000009">
    <property type="protein sequence ID" value="CAB4588994.1"/>
    <property type="molecule type" value="Genomic_DNA"/>
</dbReference>
<name>A0A6J5Z5Q2_9ZZZZ</name>
<evidence type="ECO:0000313" key="1">
    <source>
        <dbReference type="EMBL" id="CAB4336738.1"/>
    </source>
</evidence>
<dbReference type="AlphaFoldDB" id="A0A6J5Z5Q2"/>
<evidence type="ECO:0000313" key="2">
    <source>
        <dbReference type="EMBL" id="CAB4588994.1"/>
    </source>
</evidence>
<accession>A0A6J5Z5Q2</accession>
<dbReference type="Pfam" id="PF21853">
    <property type="entry name" value="DUF6912"/>
    <property type="match status" value="1"/>
</dbReference>
<dbReference type="EMBL" id="CAESAK010000064">
    <property type="protein sequence ID" value="CAB4336738.1"/>
    <property type="molecule type" value="Genomic_DNA"/>
</dbReference>
<gene>
    <name evidence="2" type="ORF">UFOPK1807_00160</name>
    <name evidence="1" type="ORF">UFOPK3775_00603</name>
</gene>
<protein>
    <submittedName>
        <fullName evidence="1">Unannotated protein</fullName>
    </submittedName>
</protein>
<sequence>MRVYLGTTADEVNDFLTELTLDVPDLYAPTTIYRQSHPEMDEEEIEYSLSLLAAEDALDLESEGSGIPVVLAFEVSEDILSDFDEISGVPTRALHWKEVEAVFTVGNEIEDLTWFAPQEVPALIEDWLKG</sequence>